<feature type="region of interest" description="Disordered" evidence="1">
    <location>
        <begin position="180"/>
        <end position="200"/>
    </location>
</feature>
<feature type="compositionally biased region" description="Basic and acidic residues" evidence="1">
    <location>
        <begin position="180"/>
        <end position="194"/>
    </location>
</feature>
<evidence type="ECO:0000256" key="1">
    <source>
        <dbReference type="SAM" id="MobiDB-lite"/>
    </source>
</evidence>
<reference evidence="2 3" key="2">
    <citation type="submission" date="2016-12" db="EMBL/GenBank/DDBJ databases">
        <title>Draft Genome Sequence of Cystobacter ferrugineus Strain Cbfe23.</title>
        <authorList>
            <person name="Akbar S."/>
            <person name="Dowd S.E."/>
            <person name="Stevens D.C."/>
        </authorList>
    </citation>
    <scope>NUCLEOTIDE SEQUENCE [LARGE SCALE GENOMIC DNA]</scope>
    <source>
        <strain evidence="2 3">Cbfe23</strain>
    </source>
</reference>
<accession>A0A1L9B7K5</accession>
<proteinExistence type="predicted"/>
<dbReference type="EMBL" id="MPIN01000006">
    <property type="protein sequence ID" value="OJH38237.1"/>
    <property type="molecule type" value="Genomic_DNA"/>
</dbReference>
<gene>
    <name evidence="2" type="ORF">BON30_24145</name>
</gene>
<name>A0A1L9B7K5_9BACT</name>
<dbReference type="AlphaFoldDB" id="A0A1L9B7K5"/>
<protein>
    <submittedName>
        <fullName evidence="2">Uncharacterized protein</fullName>
    </submittedName>
</protein>
<sequence length="288" mass="30853">MVRCAALQNQQFGRDLAQLEELADQVDWIADSAAADVMQPLILSGLWVSDNPDRSREMLRRRSAAGRVSLLVPRWRAGDIAPLVGASSSIEVRASNFDGVAWEDGQQYDVSGVSSLRTVLHVGRWAVATGVGTVLLCFRPHMTAGPIVICTASVAGRPSGVQVEAQRRLLMRILMEAEKLTGPSDHPKKPETRPTEPAPDLATYLRDEGPVGAALLLALIACKGNKAADLASSAKAHLGIALKPVELQRVLNRLPETSTPEIAAALKASGWGAHLRRVEQAMAATEKP</sequence>
<keyword evidence="3" id="KW-1185">Reference proteome</keyword>
<evidence type="ECO:0000313" key="3">
    <source>
        <dbReference type="Proteomes" id="UP000182229"/>
    </source>
</evidence>
<comment type="caution">
    <text evidence="2">The sequence shown here is derived from an EMBL/GenBank/DDBJ whole genome shotgun (WGS) entry which is preliminary data.</text>
</comment>
<organism evidence="2 3">
    <name type="scientific">Cystobacter ferrugineus</name>
    <dbReference type="NCBI Taxonomy" id="83449"/>
    <lineage>
        <taxon>Bacteria</taxon>
        <taxon>Pseudomonadati</taxon>
        <taxon>Myxococcota</taxon>
        <taxon>Myxococcia</taxon>
        <taxon>Myxococcales</taxon>
        <taxon>Cystobacterineae</taxon>
        <taxon>Archangiaceae</taxon>
        <taxon>Cystobacter</taxon>
    </lineage>
</organism>
<reference evidence="3" key="1">
    <citation type="submission" date="2016-11" db="EMBL/GenBank/DDBJ databases">
        <authorList>
            <person name="Shukria A."/>
            <person name="Stevens D.C."/>
        </authorList>
    </citation>
    <scope>NUCLEOTIDE SEQUENCE [LARGE SCALE GENOMIC DNA]</scope>
    <source>
        <strain evidence="3">Cbfe23</strain>
    </source>
</reference>
<evidence type="ECO:0000313" key="2">
    <source>
        <dbReference type="EMBL" id="OJH38237.1"/>
    </source>
</evidence>
<dbReference type="RefSeq" id="WP_071900744.1">
    <property type="nucleotide sequence ID" value="NZ_MPIN01000006.1"/>
</dbReference>
<dbReference type="STRING" id="83449.BON30_24145"/>
<dbReference type="Proteomes" id="UP000182229">
    <property type="component" value="Unassembled WGS sequence"/>
</dbReference>